<organism evidence="1 2">
    <name type="scientific">Timema podura</name>
    <name type="common">Walking stick</name>
    <dbReference type="NCBI Taxonomy" id="61482"/>
    <lineage>
        <taxon>Eukaryota</taxon>
        <taxon>Metazoa</taxon>
        <taxon>Ecdysozoa</taxon>
        <taxon>Arthropoda</taxon>
        <taxon>Hexapoda</taxon>
        <taxon>Insecta</taxon>
        <taxon>Pterygota</taxon>
        <taxon>Neoptera</taxon>
        <taxon>Polyneoptera</taxon>
        <taxon>Phasmatodea</taxon>
        <taxon>Timematodea</taxon>
        <taxon>Timematoidea</taxon>
        <taxon>Timematidae</taxon>
        <taxon>Timema</taxon>
    </lineage>
</organism>
<accession>A0ABN7NB88</accession>
<dbReference type="InterPro" id="IPR029058">
    <property type="entry name" value="AB_hydrolase_fold"/>
</dbReference>
<name>A0ABN7NB88_TIMPD</name>
<protein>
    <recommendedName>
        <fullName evidence="3">Group XV phospholipase A2</fullName>
    </recommendedName>
</protein>
<evidence type="ECO:0000313" key="1">
    <source>
        <dbReference type="EMBL" id="CAG2053114.1"/>
    </source>
</evidence>
<dbReference type="Proteomes" id="UP001153148">
    <property type="component" value="Unassembled WGS sequence"/>
</dbReference>
<proteinExistence type="predicted"/>
<reference evidence="1" key="1">
    <citation type="submission" date="2021-03" db="EMBL/GenBank/DDBJ databases">
        <authorList>
            <person name="Tran Van P."/>
        </authorList>
    </citation>
    <scope>NUCLEOTIDE SEQUENCE</scope>
</reference>
<keyword evidence="2" id="KW-1185">Reference proteome</keyword>
<gene>
    <name evidence="1" type="ORF">TPAB3V08_LOCUS195</name>
</gene>
<dbReference type="Pfam" id="PF02450">
    <property type="entry name" value="LCAT"/>
    <property type="match status" value="1"/>
</dbReference>
<sequence length="409" mass="45948">MRCIPLTPPHSLKDEMNGGPVFEMRDGPPRGYLTVPGDGGSQVEARLHKKQVVHYLCEKNTDGFFNIWLNLELLVPLVIDCWIDNMKLIYNNKTRTTSNPEGVETRIPGFGDTKSVEWLDPTQASAGAYFKDIAAALVNIGYERNVSIRGAPYDFRKAPNENGEYFIQLKVLIEETYTSNNKQPVVLVAHSMGALMSLHFLQLQSQRWKDQYVRALVTLSGPWGGSVKSLKVFAVGDNLGTYVLRESTLKDEQITCPSLAWLMPSSLFWRPAEVLVQTDKKNYTVQDFQAYLSALGNPNGWEMRKDVEKYSLNFSPPGVEVHCLHGQGVQTVDTLTYAAGKFPDGYPGFIYGDGDGTVNKRSLEGCLLWQGQQRQKIYHQTYPTLDHMGILRDDRVVAYITRLVSKLSG</sequence>
<dbReference type="EMBL" id="CAJPIN010000143">
    <property type="protein sequence ID" value="CAG2053114.1"/>
    <property type="molecule type" value="Genomic_DNA"/>
</dbReference>
<comment type="caution">
    <text evidence="1">The sequence shown here is derived from an EMBL/GenBank/DDBJ whole genome shotgun (WGS) entry which is preliminary data.</text>
</comment>
<dbReference type="InterPro" id="IPR003386">
    <property type="entry name" value="LACT/PDAT_acylTrfase"/>
</dbReference>
<evidence type="ECO:0008006" key="3">
    <source>
        <dbReference type="Google" id="ProtNLM"/>
    </source>
</evidence>
<dbReference type="SUPFAM" id="SSF53474">
    <property type="entry name" value="alpha/beta-Hydrolases"/>
    <property type="match status" value="1"/>
</dbReference>
<dbReference type="Gene3D" id="3.40.50.1820">
    <property type="entry name" value="alpha/beta hydrolase"/>
    <property type="match status" value="2"/>
</dbReference>
<evidence type="ECO:0000313" key="2">
    <source>
        <dbReference type="Proteomes" id="UP001153148"/>
    </source>
</evidence>
<dbReference type="PANTHER" id="PTHR11440">
    <property type="entry name" value="LECITHIN-CHOLESTEROL ACYLTRANSFERASE-RELATED"/>
    <property type="match status" value="1"/>
</dbReference>